<feature type="transmembrane region" description="Helical" evidence="5">
    <location>
        <begin position="62"/>
        <end position="82"/>
    </location>
</feature>
<dbReference type="PANTHER" id="PTHR36460:SF1">
    <property type="entry name" value="UPF0132 DOMAIN PROTEIN (AFU_ORTHOLOGUE AFUA_3G10255)"/>
    <property type="match status" value="1"/>
</dbReference>
<keyword evidence="4 5" id="KW-0472">Membrane</keyword>
<comment type="subcellular location">
    <subcellularLocation>
        <location evidence="1">Membrane</location>
        <topology evidence="1">Multi-pass membrane protein</topology>
    </subcellularLocation>
</comment>
<reference evidence="6 7" key="1">
    <citation type="submission" date="2019-03" db="EMBL/GenBank/DDBJ databases">
        <title>Genomic Encyclopedia of Type Strains, Phase IV (KMG-IV): sequencing the most valuable type-strain genomes for metagenomic binning, comparative biology and taxonomic classification.</title>
        <authorList>
            <person name="Goeker M."/>
        </authorList>
    </citation>
    <scope>NUCLEOTIDE SEQUENCE [LARGE SCALE GENOMIC DNA]</scope>
    <source>
        <strain evidence="6 7">DSM 44684</strain>
    </source>
</reference>
<dbReference type="Pfam" id="PF09685">
    <property type="entry name" value="MamF_MmsF"/>
    <property type="match status" value="1"/>
</dbReference>
<dbReference type="PANTHER" id="PTHR36460">
    <property type="entry name" value="UPF0132 DOMAIN PROTEIN (AFU_ORTHOLOGUE AFUA_3G10255)"/>
    <property type="match status" value="1"/>
</dbReference>
<evidence type="ECO:0000256" key="3">
    <source>
        <dbReference type="ARBA" id="ARBA00022989"/>
    </source>
</evidence>
<feature type="transmembrane region" description="Helical" evidence="5">
    <location>
        <begin position="32"/>
        <end position="50"/>
    </location>
</feature>
<gene>
    <name evidence="6" type="ORF">DFR71_5421</name>
</gene>
<organism evidence="6 7">
    <name type="scientific">Nocardia alba</name>
    <dbReference type="NCBI Taxonomy" id="225051"/>
    <lineage>
        <taxon>Bacteria</taxon>
        <taxon>Bacillati</taxon>
        <taxon>Actinomycetota</taxon>
        <taxon>Actinomycetes</taxon>
        <taxon>Mycobacteriales</taxon>
        <taxon>Nocardiaceae</taxon>
        <taxon>Nocardia</taxon>
    </lineage>
</organism>
<keyword evidence="3 5" id="KW-1133">Transmembrane helix</keyword>
<evidence type="ECO:0000256" key="5">
    <source>
        <dbReference type="SAM" id="Phobius"/>
    </source>
</evidence>
<name>A0A4R1FQW2_9NOCA</name>
<proteinExistence type="predicted"/>
<dbReference type="AlphaFoldDB" id="A0A4R1FQW2"/>
<comment type="caution">
    <text evidence="6">The sequence shown here is derived from an EMBL/GenBank/DDBJ whole genome shotgun (WGS) entry which is preliminary data.</text>
</comment>
<dbReference type="STRING" id="1210063.GCA_001612665_05127"/>
<protein>
    <submittedName>
        <fullName evidence="6">Putative membrane protein</fullName>
    </submittedName>
</protein>
<keyword evidence="2 5" id="KW-0812">Transmembrane</keyword>
<evidence type="ECO:0000313" key="7">
    <source>
        <dbReference type="Proteomes" id="UP000294856"/>
    </source>
</evidence>
<dbReference type="GO" id="GO:0016020">
    <property type="term" value="C:membrane"/>
    <property type="evidence" value="ECO:0007669"/>
    <property type="project" value="UniProtKB-SubCell"/>
</dbReference>
<sequence length="141" mass="14374">MAGAASTYAMTSSQVPSNNSLPAGLNKKTGAILSYALGWLTGIIFLFAAKNDPDVKFHAAQSIIFFAAVSVLNVVLSIVGSLLGALGIIFSLAGLVLGVFALVVCIMAMVGANNSGGVRTELPLVGKFVAPFADQLADSVK</sequence>
<dbReference type="Proteomes" id="UP000294856">
    <property type="component" value="Unassembled WGS sequence"/>
</dbReference>
<feature type="transmembrane region" description="Helical" evidence="5">
    <location>
        <begin position="88"/>
        <end position="110"/>
    </location>
</feature>
<accession>A0A4R1FQW2</accession>
<dbReference type="InterPro" id="IPR019109">
    <property type="entry name" value="MamF_MmsF"/>
</dbReference>
<evidence type="ECO:0000256" key="1">
    <source>
        <dbReference type="ARBA" id="ARBA00004141"/>
    </source>
</evidence>
<evidence type="ECO:0000256" key="2">
    <source>
        <dbReference type="ARBA" id="ARBA00022692"/>
    </source>
</evidence>
<evidence type="ECO:0000313" key="6">
    <source>
        <dbReference type="EMBL" id="TCJ93571.1"/>
    </source>
</evidence>
<keyword evidence="7" id="KW-1185">Reference proteome</keyword>
<dbReference type="EMBL" id="SMFR01000005">
    <property type="protein sequence ID" value="TCJ93571.1"/>
    <property type="molecule type" value="Genomic_DNA"/>
</dbReference>
<evidence type="ECO:0000256" key="4">
    <source>
        <dbReference type="ARBA" id="ARBA00023136"/>
    </source>
</evidence>